<evidence type="ECO:0000313" key="5">
    <source>
        <dbReference type="EMBL" id="GAA4384011.1"/>
    </source>
</evidence>
<dbReference type="Gene3D" id="2.40.50.100">
    <property type="match status" value="1"/>
</dbReference>
<evidence type="ECO:0000313" key="6">
    <source>
        <dbReference type="Proteomes" id="UP001500454"/>
    </source>
</evidence>
<gene>
    <name evidence="5" type="ORF">GCM10023186_25750</name>
</gene>
<accession>A0ABP8J2T3</accession>
<dbReference type="Proteomes" id="UP001500454">
    <property type="component" value="Unassembled WGS sequence"/>
</dbReference>
<dbReference type="RefSeq" id="WP_345224796.1">
    <property type="nucleotide sequence ID" value="NZ_BAABHA010000008.1"/>
</dbReference>
<evidence type="ECO:0000256" key="1">
    <source>
        <dbReference type="ARBA" id="ARBA00004196"/>
    </source>
</evidence>
<keyword evidence="3" id="KW-0472">Membrane</keyword>
<keyword evidence="2" id="KW-0175">Coiled coil</keyword>
<comment type="subcellular location">
    <subcellularLocation>
        <location evidence="1">Cell envelope</location>
    </subcellularLocation>
</comment>
<dbReference type="Pfam" id="PF25967">
    <property type="entry name" value="RND-MFP_C"/>
    <property type="match status" value="1"/>
</dbReference>
<dbReference type="EMBL" id="BAABHA010000008">
    <property type="protein sequence ID" value="GAA4384011.1"/>
    <property type="molecule type" value="Genomic_DNA"/>
</dbReference>
<proteinExistence type="predicted"/>
<sequence>MATVFLKSIRTVKKIMDVPIQKKTWTPIKLLLLGIAVLAVVWVVATLMSSAGPAKLNVDPERLTISPVSRGDFQEFVPVDGVVMPIKTIYLDAPEGGTVQRILVEDGATLAPGQPIIQLANTDLQLEMVNRETAVFDLMNNLHNTRNLLQQNRIQQLNQMADIDFQLREAKRLHDLNSSLYEQKVISRQEFLQTQNNYRYQQRRQQLTRRSLRQDSLTMGQQIGQMQQSVGRMQSNLALMRRKLEDLTIKAPAAGRLTSLNAEIGELKTRGQRIGQLDMLSGLKVRATLDQYYISRIFPGQKAQVVFNGKTYDLRVTKIFPQVTSGLQVDLEFSGTAPTDVRRGQTLPVRLALSDPTQAVRVPRGGFNQKTGGNWIFKVNEDGTKAYRTDIRLGRQNPEYFEVLEGLKPGDKVVTSSYEGFETMGELTLKPKVD</sequence>
<keyword evidence="3" id="KW-0812">Transmembrane</keyword>
<feature type="transmembrane region" description="Helical" evidence="3">
    <location>
        <begin position="30"/>
        <end position="48"/>
    </location>
</feature>
<organism evidence="5 6">
    <name type="scientific">Hymenobacter koreensis</name>
    <dbReference type="NCBI Taxonomy" id="1084523"/>
    <lineage>
        <taxon>Bacteria</taxon>
        <taxon>Pseudomonadati</taxon>
        <taxon>Bacteroidota</taxon>
        <taxon>Cytophagia</taxon>
        <taxon>Cytophagales</taxon>
        <taxon>Hymenobacteraceae</taxon>
        <taxon>Hymenobacter</taxon>
    </lineage>
</organism>
<evidence type="ECO:0000259" key="4">
    <source>
        <dbReference type="Pfam" id="PF25967"/>
    </source>
</evidence>
<name>A0ABP8J2T3_9BACT</name>
<comment type="caution">
    <text evidence="5">The sequence shown here is derived from an EMBL/GenBank/DDBJ whole genome shotgun (WGS) entry which is preliminary data.</text>
</comment>
<feature type="domain" description="Multidrug resistance protein MdtA-like C-terminal permuted SH3" evidence="4">
    <location>
        <begin position="358"/>
        <end position="417"/>
    </location>
</feature>
<keyword evidence="6" id="KW-1185">Reference proteome</keyword>
<dbReference type="Gene3D" id="1.10.287.470">
    <property type="entry name" value="Helix hairpin bin"/>
    <property type="match status" value="1"/>
</dbReference>
<evidence type="ECO:0000256" key="3">
    <source>
        <dbReference type="SAM" id="Phobius"/>
    </source>
</evidence>
<dbReference type="Gene3D" id="2.40.420.20">
    <property type="match status" value="1"/>
</dbReference>
<protein>
    <submittedName>
        <fullName evidence="5">Efflux RND transporter periplasmic adaptor subunit</fullName>
    </submittedName>
</protein>
<keyword evidence="3" id="KW-1133">Transmembrane helix</keyword>
<dbReference type="PANTHER" id="PTHR32347:SF23">
    <property type="entry name" value="BLL5650 PROTEIN"/>
    <property type="match status" value="1"/>
</dbReference>
<dbReference type="PANTHER" id="PTHR32347">
    <property type="entry name" value="EFFLUX SYSTEM COMPONENT YKNX-RELATED"/>
    <property type="match status" value="1"/>
</dbReference>
<dbReference type="InterPro" id="IPR050465">
    <property type="entry name" value="UPF0194_transport"/>
</dbReference>
<dbReference type="Gene3D" id="2.40.30.170">
    <property type="match status" value="1"/>
</dbReference>
<evidence type="ECO:0000256" key="2">
    <source>
        <dbReference type="ARBA" id="ARBA00023054"/>
    </source>
</evidence>
<dbReference type="InterPro" id="IPR058627">
    <property type="entry name" value="MdtA-like_C"/>
</dbReference>
<reference evidence="6" key="1">
    <citation type="journal article" date="2019" name="Int. J. Syst. Evol. Microbiol.">
        <title>The Global Catalogue of Microorganisms (GCM) 10K type strain sequencing project: providing services to taxonomists for standard genome sequencing and annotation.</title>
        <authorList>
            <consortium name="The Broad Institute Genomics Platform"/>
            <consortium name="The Broad Institute Genome Sequencing Center for Infectious Disease"/>
            <person name="Wu L."/>
            <person name="Ma J."/>
        </authorList>
    </citation>
    <scope>NUCLEOTIDE SEQUENCE [LARGE SCALE GENOMIC DNA]</scope>
    <source>
        <strain evidence="6">JCM 17924</strain>
    </source>
</reference>